<dbReference type="InterPro" id="IPR036388">
    <property type="entry name" value="WH-like_DNA-bd_sf"/>
</dbReference>
<evidence type="ECO:0000313" key="5">
    <source>
        <dbReference type="EMBL" id="SER78115.1"/>
    </source>
</evidence>
<keyword evidence="3" id="KW-0804">Transcription</keyword>
<dbReference type="Pfam" id="PF01047">
    <property type="entry name" value="MarR"/>
    <property type="match status" value="1"/>
</dbReference>
<proteinExistence type="predicted"/>
<evidence type="ECO:0000313" key="6">
    <source>
        <dbReference type="Proteomes" id="UP000199687"/>
    </source>
</evidence>
<dbReference type="PRINTS" id="PR00598">
    <property type="entry name" value="HTHMARR"/>
</dbReference>
<name>A0A1H9S0G6_9BACI</name>
<dbReference type="AlphaFoldDB" id="A0A1H9S0G6"/>
<keyword evidence="2 5" id="KW-0238">DNA-binding</keyword>
<feature type="domain" description="HTH marR-type" evidence="4">
    <location>
        <begin position="3"/>
        <end position="134"/>
    </location>
</feature>
<keyword evidence="6" id="KW-1185">Reference proteome</keyword>
<dbReference type="GO" id="GO:0003677">
    <property type="term" value="F:DNA binding"/>
    <property type="evidence" value="ECO:0007669"/>
    <property type="project" value="UniProtKB-KW"/>
</dbReference>
<evidence type="ECO:0000259" key="4">
    <source>
        <dbReference type="PROSITE" id="PS50995"/>
    </source>
</evidence>
<accession>A0A1H9S0G6</accession>
<keyword evidence="1" id="KW-0805">Transcription regulation</keyword>
<evidence type="ECO:0000256" key="2">
    <source>
        <dbReference type="ARBA" id="ARBA00023125"/>
    </source>
</evidence>
<reference evidence="5 6" key="1">
    <citation type="submission" date="2016-10" db="EMBL/GenBank/DDBJ databases">
        <authorList>
            <person name="de Groot N.N."/>
        </authorList>
    </citation>
    <scope>NUCLEOTIDE SEQUENCE [LARGE SCALE GENOMIC DNA]</scope>
    <source>
        <strain evidence="5 6">CGMCC 1.7727</strain>
    </source>
</reference>
<dbReference type="InterPro" id="IPR000835">
    <property type="entry name" value="HTH_MarR-typ"/>
</dbReference>
<gene>
    <name evidence="5" type="ORF">SAMN04487944_11017</name>
</gene>
<dbReference type="RefSeq" id="WP_089740877.1">
    <property type="nucleotide sequence ID" value="NZ_FOGL01000010.1"/>
</dbReference>
<dbReference type="SUPFAM" id="SSF46785">
    <property type="entry name" value="Winged helix' DNA-binding domain"/>
    <property type="match status" value="1"/>
</dbReference>
<organism evidence="5 6">
    <name type="scientific">Gracilibacillus ureilyticus</name>
    <dbReference type="NCBI Taxonomy" id="531814"/>
    <lineage>
        <taxon>Bacteria</taxon>
        <taxon>Bacillati</taxon>
        <taxon>Bacillota</taxon>
        <taxon>Bacilli</taxon>
        <taxon>Bacillales</taxon>
        <taxon>Bacillaceae</taxon>
        <taxon>Gracilibacillus</taxon>
    </lineage>
</organism>
<dbReference type="STRING" id="531814.SAMN04487944_11017"/>
<dbReference type="InterPro" id="IPR036390">
    <property type="entry name" value="WH_DNA-bd_sf"/>
</dbReference>
<dbReference type="PROSITE" id="PS50995">
    <property type="entry name" value="HTH_MARR_2"/>
    <property type="match status" value="1"/>
</dbReference>
<dbReference type="GO" id="GO:0003700">
    <property type="term" value="F:DNA-binding transcription factor activity"/>
    <property type="evidence" value="ECO:0007669"/>
    <property type="project" value="InterPro"/>
</dbReference>
<dbReference type="PANTHER" id="PTHR42756:SF1">
    <property type="entry name" value="TRANSCRIPTIONAL REPRESSOR OF EMRAB OPERON"/>
    <property type="match status" value="1"/>
</dbReference>
<dbReference type="Gene3D" id="1.10.10.10">
    <property type="entry name" value="Winged helix-like DNA-binding domain superfamily/Winged helix DNA-binding domain"/>
    <property type="match status" value="1"/>
</dbReference>
<dbReference type="PANTHER" id="PTHR42756">
    <property type="entry name" value="TRANSCRIPTIONAL REGULATOR, MARR"/>
    <property type="match status" value="1"/>
</dbReference>
<dbReference type="OrthoDB" id="1904211at2"/>
<evidence type="ECO:0000256" key="3">
    <source>
        <dbReference type="ARBA" id="ARBA00023163"/>
    </source>
</evidence>
<dbReference type="Proteomes" id="UP000199687">
    <property type="component" value="Unassembled WGS sequence"/>
</dbReference>
<protein>
    <submittedName>
        <fullName evidence="5">DNA-binding transcriptional regulator, MarR family</fullName>
    </submittedName>
</protein>
<dbReference type="EMBL" id="FOGL01000010">
    <property type="protein sequence ID" value="SER78115.1"/>
    <property type="molecule type" value="Genomic_DNA"/>
</dbReference>
<dbReference type="SMART" id="SM00347">
    <property type="entry name" value="HTH_MARR"/>
    <property type="match status" value="1"/>
</dbReference>
<sequence>MDTSNLLHLFNQKQRILMREINEWLKPFDLYSSQWTILYTLHQNGRMTQTEIWQNLKVEAPTITRTLVRMEKSGWVTRQVGTDKRERVVQLTEMAIDKFPEIFRQIKKGESKFLENLSEEELSLFKELLDKLTIERDG</sequence>
<evidence type="ECO:0000256" key="1">
    <source>
        <dbReference type="ARBA" id="ARBA00023015"/>
    </source>
</evidence>